<feature type="transmembrane region" description="Helical" evidence="1">
    <location>
        <begin position="102"/>
        <end position="124"/>
    </location>
</feature>
<name>A0A2K4FE26_9STAP</name>
<evidence type="ECO:0000313" key="3">
    <source>
        <dbReference type="EMBL" id="POA09608.1"/>
    </source>
</evidence>
<sequence>MRNLSQLLTFILLTPVISLIIWLFTSHHWVEYVNIVFYVAMILSIVTFILILIQEGVFDATSYGMRRMKYRLSSKKHQASVQDDDFFNPQQAKKSHYQVARWVKVAFGVNLCYLALDILITLIIM</sequence>
<dbReference type="EMBL" id="PPPX01000001">
    <property type="protein sequence ID" value="POA09608.1"/>
    <property type="molecule type" value="Genomic_DNA"/>
</dbReference>
<evidence type="ECO:0000313" key="4">
    <source>
        <dbReference type="Proteomes" id="UP000242712"/>
    </source>
</evidence>
<protein>
    <submittedName>
        <fullName evidence="3">DUF3899 domain-containing protein</fullName>
    </submittedName>
</protein>
<feature type="transmembrane region" description="Helical" evidence="1">
    <location>
        <begin position="7"/>
        <end position="29"/>
    </location>
</feature>
<dbReference type="AlphaFoldDB" id="A0A2K4FE26"/>
<proteinExistence type="predicted"/>
<reference evidence="3 4" key="1">
    <citation type="submission" date="2017-08" db="EMBL/GenBank/DDBJ databases">
        <title>Draft genome sequences of 64 type strains of genus Staph aureus.</title>
        <authorList>
            <person name="Cole K."/>
            <person name="Golubchik T."/>
            <person name="Russell J."/>
            <person name="Foster D."/>
            <person name="Llewelyn M."/>
            <person name="Wilson D."/>
            <person name="Crook D."/>
            <person name="Paul J."/>
        </authorList>
    </citation>
    <scope>NUCLEOTIDE SEQUENCE [LARGE SCALE GENOMIC DNA]</scope>
    <source>
        <strain evidence="3 4">DSM 29875</strain>
    </source>
</reference>
<feature type="domain" description="DUF3899" evidence="2">
    <location>
        <begin position="33"/>
        <end position="122"/>
    </location>
</feature>
<dbReference type="GeneID" id="98297177"/>
<dbReference type="OrthoDB" id="2414433at2"/>
<organism evidence="3 4">
    <name type="scientific">Staphylococcus argensis</name>
    <dbReference type="NCBI Taxonomy" id="1607738"/>
    <lineage>
        <taxon>Bacteria</taxon>
        <taxon>Bacillati</taxon>
        <taxon>Bacillota</taxon>
        <taxon>Bacilli</taxon>
        <taxon>Bacillales</taxon>
        <taxon>Staphylococcaceae</taxon>
        <taxon>Staphylococcus</taxon>
    </lineage>
</organism>
<dbReference type="RefSeq" id="WP_103370966.1">
    <property type="nucleotide sequence ID" value="NZ_CBCRVO010000001.1"/>
</dbReference>
<accession>A0A2K4FE26</accession>
<keyword evidence="1" id="KW-0472">Membrane</keyword>
<dbReference type="InterPro" id="IPR025007">
    <property type="entry name" value="DUF3899"/>
</dbReference>
<dbReference type="Proteomes" id="UP000242712">
    <property type="component" value="Unassembled WGS sequence"/>
</dbReference>
<keyword evidence="1" id="KW-0812">Transmembrane</keyword>
<comment type="caution">
    <text evidence="3">The sequence shown here is derived from an EMBL/GenBank/DDBJ whole genome shotgun (WGS) entry which is preliminary data.</text>
</comment>
<keyword evidence="4" id="KW-1185">Reference proteome</keyword>
<dbReference type="Pfam" id="PF13038">
    <property type="entry name" value="DUF3899"/>
    <property type="match status" value="1"/>
</dbReference>
<keyword evidence="1" id="KW-1133">Transmembrane helix</keyword>
<gene>
    <name evidence="3" type="ORF">CD039_02350</name>
</gene>
<feature type="transmembrane region" description="Helical" evidence="1">
    <location>
        <begin position="35"/>
        <end position="58"/>
    </location>
</feature>
<evidence type="ECO:0000256" key="1">
    <source>
        <dbReference type="SAM" id="Phobius"/>
    </source>
</evidence>
<evidence type="ECO:0000259" key="2">
    <source>
        <dbReference type="Pfam" id="PF13038"/>
    </source>
</evidence>